<dbReference type="PROSITE" id="PS50234">
    <property type="entry name" value="VWFA"/>
    <property type="match status" value="1"/>
</dbReference>
<protein>
    <submittedName>
        <fullName evidence="2">VWA domain-containing protein</fullName>
    </submittedName>
</protein>
<gene>
    <name evidence="2" type="ORF">J8380_04900</name>
</gene>
<dbReference type="SMART" id="SM00327">
    <property type="entry name" value="VWA"/>
    <property type="match status" value="1"/>
</dbReference>
<dbReference type="InterPro" id="IPR036465">
    <property type="entry name" value="vWFA_dom_sf"/>
</dbReference>
<evidence type="ECO:0000313" key="3">
    <source>
        <dbReference type="Proteomes" id="UP000672027"/>
    </source>
</evidence>
<feature type="domain" description="VWFA" evidence="1">
    <location>
        <begin position="99"/>
        <end position="290"/>
    </location>
</feature>
<accession>A0ABX7X814</accession>
<dbReference type="Proteomes" id="UP000672027">
    <property type="component" value="Chromosome"/>
</dbReference>
<evidence type="ECO:0000313" key="2">
    <source>
        <dbReference type="EMBL" id="QTR50909.1"/>
    </source>
</evidence>
<dbReference type="Pfam" id="PF13519">
    <property type="entry name" value="VWA_2"/>
    <property type="match status" value="1"/>
</dbReference>
<reference evidence="2 3" key="1">
    <citation type="submission" date="2021-04" db="EMBL/GenBank/DDBJ databases">
        <title>Genomics, taxonomy and metabolism of representatives of sulfur bacteria of the genus Thiothrix: Thiothrix fructosivorans QT, Thiothrix unzii A1T and three new species, Thiothrix subterranea sp. nov., Thiothrix litoralis sp. nov. and 'Candidatus Thiothrix anitrata' sp. nov.</title>
        <authorList>
            <person name="Ravin N.V."/>
            <person name="Smolyakov D."/>
            <person name="Rudenko T.S."/>
            <person name="Mardanov A.V."/>
            <person name="Beletsky A.V."/>
            <person name="Markov N.D."/>
            <person name="Fomenkov A.I."/>
            <person name="Roberts R.J."/>
            <person name="Karnachuk O.V."/>
            <person name="Novikov A."/>
            <person name="Grabovich M.Y."/>
        </authorList>
    </citation>
    <scope>NUCLEOTIDE SEQUENCE [LARGE SCALE GENOMIC DNA]</scope>
    <source>
        <strain evidence="2 3">A52</strain>
    </source>
</reference>
<evidence type="ECO:0000259" key="1">
    <source>
        <dbReference type="PROSITE" id="PS50234"/>
    </source>
</evidence>
<dbReference type="RefSeq" id="WP_210228855.1">
    <property type="nucleotide sequence ID" value="NZ_CP072800.1"/>
</dbReference>
<name>A0ABX7X814_9GAMM</name>
<proteinExistence type="predicted"/>
<dbReference type="PANTHER" id="PTHR22550:SF18">
    <property type="entry name" value="VWFA DOMAIN-CONTAINING PROTEIN"/>
    <property type="match status" value="1"/>
</dbReference>
<organism evidence="2 3">
    <name type="scientific">Candidatus Thiothrix anitrata</name>
    <dbReference type="NCBI Taxonomy" id="2823902"/>
    <lineage>
        <taxon>Bacteria</taxon>
        <taxon>Pseudomonadati</taxon>
        <taxon>Pseudomonadota</taxon>
        <taxon>Gammaproteobacteria</taxon>
        <taxon>Thiotrichales</taxon>
        <taxon>Thiotrichaceae</taxon>
        <taxon>Thiothrix</taxon>
    </lineage>
</organism>
<dbReference type="Gene3D" id="3.40.50.410">
    <property type="entry name" value="von Willebrand factor, type A domain"/>
    <property type="match status" value="1"/>
</dbReference>
<dbReference type="SUPFAM" id="SSF53300">
    <property type="entry name" value="vWA-like"/>
    <property type="match status" value="1"/>
</dbReference>
<dbReference type="PANTHER" id="PTHR22550">
    <property type="entry name" value="SPORE GERMINATION PROTEIN"/>
    <property type="match status" value="1"/>
</dbReference>
<keyword evidence="3" id="KW-1185">Reference proteome</keyword>
<dbReference type="InterPro" id="IPR050768">
    <property type="entry name" value="UPF0353/GerABKA_families"/>
</dbReference>
<dbReference type="EMBL" id="CP072800">
    <property type="protein sequence ID" value="QTR50909.1"/>
    <property type="molecule type" value="Genomic_DNA"/>
</dbReference>
<sequence length="333" mass="37016">MNIDWLTPYLALIPVVLWLASTSLSQRTDRSLSEVEGNMRQGGIFFHPLAHLLPTTKIPTWQRHLQHAVFAWLWLCLTIAIAQPVQRGAKLPDLPPERDILLLVDVSISMTLTDYALDGQKRSRMDVLKTLLHDFANRLQGERLGMIVFAENPYLLVPLTRDPTLVQRQLQRLTPTLAGRVSAVGDAITLALKEAGKQPQRKPIFVLFTDADESIGRVDPEAAAALAAESKIPLYTIAIGSTAATMTGDTGGLVYQPVNLALLQTLSERTGAKTYQAGDAQAVEQALADITRQHQNAAEQTPRYEQQPLYHWLLLAGLLPLMLWQLWQRRANA</sequence>
<dbReference type="InterPro" id="IPR002035">
    <property type="entry name" value="VWF_A"/>
</dbReference>